<name>A0A7K4NI67_9ARCH</name>
<organism evidence="1 2">
    <name type="scientific">Marine Group I thaumarchaeote</name>
    <dbReference type="NCBI Taxonomy" id="2511932"/>
    <lineage>
        <taxon>Archaea</taxon>
        <taxon>Nitrososphaerota</taxon>
        <taxon>Marine Group I</taxon>
    </lineage>
</organism>
<proteinExistence type="predicted"/>
<reference evidence="1 2" key="1">
    <citation type="journal article" date="2019" name="Environ. Microbiol.">
        <title>Genomics insights into ecotype formation of ammonia-oxidizing archaea in the deep ocean.</title>
        <authorList>
            <person name="Wang Y."/>
            <person name="Huang J.M."/>
            <person name="Cui G.J."/>
            <person name="Nunoura T."/>
            <person name="Takaki Y."/>
            <person name="Li W.L."/>
            <person name="Li J."/>
            <person name="Gao Z.M."/>
            <person name="Takai K."/>
            <person name="Zhang A.Q."/>
            <person name="Stepanauskas R."/>
        </authorList>
    </citation>
    <scope>NUCLEOTIDE SEQUENCE [LARGE SCALE GENOMIC DNA]</scope>
    <source>
        <strain evidence="1 2">T1L9</strain>
    </source>
</reference>
<gene>
    <name evidence="1" type="ORF">HX840_03770</name>
</gene>
<evidence type="ECO:0000313" key="1">
    <source>
        <dbReference type="EMBL" id="NWK01006.1"/>
    </source>
</evidence>
<protein>
    <recommendedName>
        <fullName evidence="3">V-type ATP synthase subunit I</fullName>
    </recommendedName>
</protein>
<dbReference type="AlphaFoldDB" id="A0A7K4NI67"/>
<dbReference type="EMBL" id="JACATD010000004">
    <property type="protein sequence ID" value="NWK01006.1"/>
    <property type="molecule type" value="Genomic_DNA"/>
</dbReference>
<accession>A0A7K4NI67</accession>
<feature type="non-terminal residue" evidence="1">
    <location>
        <position position="192"/>
    </location>
</feature>
<evidence type="ECO:0000313" key="2">
    <source>
        <dbReference type="Proteomes" id="UP000547822"/>
    </source>
</evidence>
<evidence type="ECO:0008006" key="3">
    <source>
        <dbReference type="Google" id="ProtNLM"/>
    </source>
</evidence>
<dbReference type="Proteomes" id="UP000547822">
    <property type="component" value="Unassembled WGS sequence"/>
</dbReference>
<comment type="caution">
    <text evidence="1">The sequence shown here is derived from an EMBL/GenBank/DDBJ whole genome shotgun (WGS) entry which is preliminary data.</text>
</comment>
<sequence>MALIAILGLKKNQHSAISILHDLDVIHLEPLSKDISTLLRNERDEELTRNVSTQFLRVKALLTTLPAIPVKLCKRFASTGELLQMASRIEIDDQVSTIEKNKESLLTEINDTKNKIKLFEEFVFFPEDLKILQLSSATSYFGRIASEKFEEFNKVLQEYKQNIFLYSKQEKKVTHLVLVVFSGIPSDAFANI</sequence>